<dbReference type="Pfam" id="PF19979">
    <property type="entry name" value="DUF6415"/>
    <property type="match status" value="1"/>
</dbReference>
<dbReference type="RefSeq" id="WP_152265300.1">
    <property type="nucleotide sequence ID" value="NZ_VOKX01000107.1"/>
</dbReference>
<proteinExistence type="predicted"/>
<protein>
    <submittedName>
        <fullName evidence="1">Uncharacterized protein</fullName>
    </submittedName>
</protein>
<reference evidence="1 2" key="1">
    <citation type="journal article" date="2019" name="Microb. Cell Fact.">
        <title>Exploring novel herbicidin analogues by transcriptional regulator overexpression and MS/MS molecular networking.</title>
        <authorList>
            <person name="Shi Y."/>
            <person name="Gu R."/>
            <person name="Li Y."/>
            <person name="Wang X."/>
            <person name="Ren W."/>
            <person name="Li X."/>
            <person name="Wang L."/>
            <person name="Xie Y."/>
            <person name="Hong B."/>
        </authorList>
    </citation>
    <scope>NUCLEOTIDE SEQUENCE [LARGE SCALE GENOMIC DNA]</scope>
    <source>
        <strain evidence="1 2">US-43</strain>
    </source>
</reference>
<dbReference type="Proteomes" id="UP000327000">
    <property type="component" value="Unassembled WGS sequence"/>
</dbReference>
<keyword evidence="2" id="KW-1185">Reference proteome</keyword>
<organism evidence="1 2">
    <name type="scientific">Streptomyces mobaraensis</name>
    <name type="common">Streptoverticillium mobaraense</name>
    <dbReference type="NCBI Taxonomy" id="35621"/>
    <lineage>
        <taxon>Bacteria</taxon>
        <taxon>Bacillati</taxon>
        <taxon>Actinomycetota</taxon>
        <taxon>Actinomycetes</taxon>
        <taxon>Kitasatosporales</taxon>
        <taxon>Streptomycetaceae</taxon>
        <taxon>Streptomyces</taxon>
    </lineage>
</organism>
<dbReference type="EMBL" id="VOKX01000107">
    <property type="protein sequence ID" value="KAB7835523.1"/>
    <property type="molecule type" value="Genomic_DNA"/>
</dbReference>
<dbReference type="InterPro" id="IPR046300">
    <property type="entry name" value="DUF6415"/>
</dbReference>
<sequence>MPAGALPRLLIDDGFQPQCVMPPWSSDIVFSGANPAVLGRIRESLLQQQRFYEVADAEQTFDLLDEVLGATIPDKGRVTALADELAAVLQKLATQADFLLARYPGEEAQRAVERAGELVRTPLPAQPSQALGHVRRLAGAVAFLLELEETPC</sequence>
<gene>
    <name evidence="1" type="ORF">FRZ00_26910</name>
</gene>
<evidence type="ECO:0000313" key="1">
    <source>
        <dbReference type="EMBL" id="KAB7835523.1"/>
    </source>
</evidence>
<name>A0A5N5W1F8_STRMB</name>
<evidence type="ECO:0000313" key="2">
    <source>
        <dbReference type="Proteomes" id="UP000327000"/>
    </source>
</evidence>
<comment type="caution">
    <text evidence="1">The sequence shown here is derived from an EMBL/GenBank/DDBJ whole genome shotgun (WGS) entry which is preliminary data.</text>
</comment>
<dbReference type="AlphaFoldDB" id="A0A5N5W1F8"/>
<accession>A0A5N5W1F8</accession>